<sequence length="559" mass="58805">MSDTTVDLLVIGSGTGLAAALSAREQGLDVLVVEKTEYVGGSTARSGGAFWIPANPALTAAGSTDTLERGETYLEAVVGDSAPKARWQAFLEHGPETISMLQRTTGLKLMWARGYSDYHPELPGGDAEGRSIESRPFNASVLGKSRKLLRPGVVEAPVPMPVTGADYKWMNLVARVPRRGVPLIMRRAAQGIGGKLIGRHYLAGGQALAAGLFAGALRAGIPIWRETSLVELVTEGDRVVGAVVERNGARETVLARKGVVLAAGGFDHDMDMRHRYQAEFLQEWSLGNTGNTGDAIKLAAGLGADLDLMDQTWWFPAVAPLPGGSPQVLLAERSLPGSIIVDGSGRRFINESTDYMTFGQTVLAKDRAGTPVGDMWLLFDQAYRNSYVLAGSLFPRMAIPQEWYDAGIAHKASSAAALAAATGLPEAELTATLTRFNALAASGIDDDFGRGKSAYDRYYGDPTVSPNPNLRPLDSGDLYAVKVVLSDLGTCGGIKSDELGRPLRADGTPIEGLYAIGNTAANVFGRSYPGAGATIGQGLVFGHIVARHAAGAKAAAGVA</sequence>
<dbReference type="SUPFAM" id="SSF56425">
    <property type="entry name" value="Succinate dehydrogenase/fumarate reductase flavoprotein, catalytic domain"/>
    <property type="match status" value="1"/>
</dbReference>
<dbReference type="SUPFAM" id="SSF51905">
    <property type="entry name" value="FAD/NAD(P)-binding domain"/>
    <property type="match status" value="1"/>
</dbReference>
<keyword evidence="7" id="KW-1185">Reference proteome</keyword>
<evidence type="ECO:0000256" key="1">
    <source>
        <dbReference type="ARBA" id="ARBA00001974"/>
    </source>
</evidence>
<dbReference type="Pfam" id="PF00890">
    <property type="entry name" value="FAD_binding_2"/>
    <property type="match status" value="1"/>
</dbReference>
<gene>
    <name evidence="6" type="ORF">ACFQ3F_22210</name>
</gene>
<keyword evidence="2" id="KW-0285">Flavoprotein</keyword>
<evidence type="ECO:0000256" key="4">
    <source>
        <dbReference type="ARBA" id="ARBA00023002"/>
    </source>
</evidence>
<protein>
    <submittedName>
        <fullName evidence="6">3-ketosteroid-delta-1-dehydrogenase</fullName>
    </submittedName>
</protein>
<accession>A0ABW3W7M0</accession>
<dbReference type="PANTHER" id="PTHR43400:SF10">
    <property type="entry name" value="3-OXOSTEROID 1-DEHYDROGENASE"/>
    <property type="match status" value="1"/>
</dbReference>
<dbReference type="InterPro" id="IPR050315">
    <property type="entry name" value="FAD-oxidoreductase_2"/>
</dbReference>
<evidence type="ECO:0000259" key="5">
    <source>
        <dbReference type="Pfam" id="PF00890"/>
    </source>
</evidence>
<evidence type="ECO:0000313" key="7">
    <source>
        <dbReference type="Proteomes" id="UP001597229"/>
    </source>
</evidence>
<dbReference type="NCBIfam" id="NF009479">
    <property type="entry name" value="PRK12845.1"/>
    <property type="match status" value="1"/>
</dbReference>
<name>A0ABW3W7M0_9ACTN</name>
<dbReference type="InterPro" id="IPR003953">
    <property type="entry name" value="FAD-dep_OxRdtase_2_FAD-bd"/>
</dbReference>
<keyword evidence="4" id="KW-0560">Oxidoreductase</keyword>
<evidence type="ECO:0000256" key="2">
    <source>
        <dbReference type="ARBA" id="ARBA00022630"/>
    </source>
</evidence>
<reference evidence="7" key="1">
    <citation type="journal article" date="2019" name="Int. J. Syst. Evol. Microbiol.">
        <title>The Global Catalogue of Microorganisms (GCM) 10K type strain sequencing project: providing services to taxonomists for standard genome sequencing and annotation.</title>
        <authorList>
            <consortium name="The Broad Institute Genomics Platform"/>
            <consortium name="The Broad Institute Genome Sequencing Center for Infectious Disease"/>
            <person name="Wu L."/>
            <person name="Ma J."/>
        </authorList>
    </citation>
    <scope>NUCLEOTIDE SEQUENCE [LARGE SCALE GENOMIC DNA]</scope>
    <source>
        <strain evidence="7">CCUG 52478</strain>
    </source>
</reference>
<proteinExistence type="predicted"/>
<dbReference type="InterPro" id="IPR036188">
    <property type="entry name" value="FAD/NAD-bd_sf"/>
</dbReference>
<comment type="caution">
    <text evidence="6">The sequence shown here is derived from an EMBL/GenBank/DDBJ whole genome shotgun (WGS) entry which is preliminary data.</text>
</comment>
<feature type="domain" description="FAD-dependent oxidoreductase 2 FAD-binding" evidence="5">
    <location>
        <begin position="7"/>
        <end position="534"/>
    </location>
</feature>
<dbReference type="Gene3D" id="3.50.50.60">
    <property type="entry name" value="FAD/NAD(P)-binding domain"/>
    <property type="match status" value="2"/>
</dbReference>
<dbReference type="PANTHER" id="PTHR43400">
    <property type="entry name" value="FUMARATE REDUCTASE"/>
    <property type="match status" value="1"/>
</dbReference>
<evidence type="ECO:0000313" key="6">
    <source>
        <dbReference type="EMBL" id="MFD1250523.1"/>
    </source>
</evidence>
<dbReference type="InterPro" id="IPR027477">
    <property type="entry name" value="Succ_DH/fumarate_Rdtase_cat_sf"/>
</dbReference>
<dbReference type="EMBL" id="JBHTLX010000024">
    <property type="protein sequence ID" value="MFD1250523.1"/>
    <property type="molecule type" value="Genomic_DNA"/>
</dbReference>
<dbReference type="Proteomes" id="UP001597229">
    <property type="component" value="Unassembled WGS sequence"/>
</dbReference>
<organism evidence="6 7">
    <name type="scientific">Nocardioides ginsengisoli</name>
    <dbReference type="NCBI Taxonomy" id="363868"/>
    <lineage>
        <taxon>Bacteria</taxon>
        <taxon>Bacillati</taxon>
        <taxon>Actinomycetota</taxon>
        <taxon>Actinomycetes</taxon>
        <taxon>Propionibacteriales</taxon>
        <taxon>Nocardioidaceae</taxon>
        <taxon>Nocardioides</taxon>
    </lineage>
</organism>
<evidence type="ECO:0000256" key="3">
    <source>
        <dbReference type="ARBA" id="ARBA00022827"/>
    </source>
</evidence>
<comment type="cofactor">
    <cofactor evidence="1">
        <name>FAD</name>
        <dbReference type="ChEBI" id="CHEBI:57692"/>
    </cofactor>
</comment>
<dbReference type="RefSeq" id="WP_367919009.1">
    <property type="nucleotide sequence ID" value="NZ_BAABAC010000018.1"/>
</dbReference>
<keyword evidence="3" id="KW-0274">FAD</keyword>